<dbReference type="RefSeq" id="WP_073480058.1">
    <property type="nucleotide sequence ID" value="NZ_FQVN01000001.1"/>
</dbReference>
<feature type="compositionally biased region" description="Basic and acidic residues" evidence="1">
    <location>
        <begin position="392"/>
        <end position="403"/>
    </location>
</feature>
<evidence type="ECO:0000313" key="3">
    <source>
        <dbReference type="Proteomes" id="UP000184501"/>
    </source>
</evidence>
<dbReference type="InterPro" id="IPR038332">
    <property type="entry name" value="PPE_sf"/>
</dbReference>
<accession>A0A1M4W795</accession>
<reference evidence="2 3" key="1">
    <citation type="submission" date="2016-11" db="EMBL/GenBank/DDBJ databases">
        <authorList>
            <person name="Jaros S."/>
            <person name="Januszkiewicz K."/>
            <person name="Wedrychowicz H."/>
        </authorList>
    </citation>
    <scope>NUCLEOTIDE SEQUENCE [LARGE SCALE GENOMIC DNA]</scope>
    <source>
        <strain evidence="2 3">DSM 44523</strain>
    </source>
</reference>
<organism evidence="2 3">
    <name type="scientific">Streptoalloteichus hindustanus</name>
    <dbReference type="NCBI Taxonomy" id="2017"/>
    <lineage>
        <taxon>Bacteria</taxon>
        <taxon>Bacillati</taxon>
        <taxon>Actinomycetota</taxon>
        <taxon>Actinomycetes</taxon>
        <taxon>Pseudonocardiales</taxon>
        <taxon>Pseudonocardiaceae</taxon>
        <taxon>Streptoalloteichus</taxon>
    </lineage>
</organism>
<dbReference type="Gene3D" id="1.20.1260.20">
    <property type="entry name" value="PPE superfamily"/>
    <property type="match status" value="1"/>
</dbReference>
<keyword evidence="3" id="KW-1185">Reference proteome</keyword>
<dbReference type="STRING" id="2017.SAMN05444320_1011033"/>
<evidence type="ECO:0000256" key="1">
    <source>
        <dbReference type="SAM" id="MobiDB-lite"/>
    </source>
</evidence>
<gene>
    <name evidence="2" type="ORF">SAMN05444320_1011033</name>
</gene>
<dbReference type="AlphaFoldDB" id="A0A1M4W795"/>
<dbReference type="SUPFAM" id="SSF140459">
    <property type="entry name" value="PE/PPE dimer-like"/>
    <property type="match status" value="1"/>
</dbReference>
<feature type="compositionally biased region" description="Low complexity" evidence="1">
    <location>
        <begin position="382"/>
        <end position="391"/>
    </location>
</feature>
<feature type="compositionally biased region" description="Gly residues" evidence="1">
    <location>
        <begin position="227"/>
        <end position="243"/>
    </location>
</feature>
<feature type="compositionally biased region" description="Pro residues" evidence="1">
    <location>
        <begin position="261"/>
        <end position="270"/>
    </location>
</feature>
<feature type="compositionally biased region" description="Gly residues" evidence="1">
    <location>
        <begin position="323"/>
        <end position="344"/>
    </location>
</feature>
<feature type="compositionally biased region" description="Low complexity" evidence="1">
    <location>
        <begin position="244"/>
        <end position="260"/>
    </location>
</feature>
<feature type="region of interest" description="Disordered" evidence="1">
    <location>
        <begin position="186"/>
        <end position="433"/>
    </location>
</feature>
<evidence type="ECO:0000313" key="2">
    <source>
        <dbReference type="EMBL" id="SHE77138.1"/>
    </source>
</evidence>
<proteinExistence type="predicted"/>
<dbReference type="EMBL" id="FQVN01000001">
    <property type="protein sequence ID" value="SHE77138.1"/>
    <property type="molecule type" value="Genomic_DNA"/>
</dbReference>
<dbReference type="Proteomes" id="UP000184501">
    <property type="component" value="Unassembled WGS sequence"/>
</dbReference>
<feature type="compositionally biased region" description="Gly residues" evidence="1">
    <location>
        <begin position="353"/>
        <end position="362"/>
    </location>
</feature>
<sequence>MSYDSTFNGVDHRTIHAWLHSGPGSAPTTTAMADQWRAVGVKFMAVAGLVDQAVRAAGGEWSGAAAEAAVDGMSPLAGYGRSAADVTEQIADRVAQQSAYFDEAKYGVPDAVATPGEPLHRTATPWSVDVAAAEAAERAADEEARRRMRVYQANTASNVADLPVYQPPPGRSVAVGGGGYDGTAIGEVGSDVPTGGAATPGGWDQGGQGRAPSEAVGPVPEVREPGRSGGGDAGTGAGGGGGAVDPVRPAPGGHVPTSPSGQPPAPPAPTSPSQLPSSGADPAEPAGRQGGGDPGRGSLPDPAGGGRSGGPVPVSGGPLPGPAGRGTTGAGERGAGPLAGGAGREGAPRVRSGFGGVPGGQGFLSENAALRRGAGSPGARGMGMMPMTPVGGRREEDREHRSPDYLVETNNIYGEPDMIAPPVVGAPREERAR</sequence>
<name>A0A1M4W795_STRHI</name>
<protein>
    <submittedName>
        <fullName evidence="2">PPE-repeat protein</fullName>
    </submittedName>
</protein>